<dbReference type="GO" id="GO:0005739">
    <property type="term" value="C:mitochondrion"/>
    <property type="evidence" value="ECO:0007669"/>
    <property type="project" value="TreeGrafter"/>
</dbReference>
<dbReference type="PANTHER" id="PTHR12126:SF11">
    <property type="entry name" value="NADH DEHYDROGENASE [UBIQUINONE] 1 ALPHA SUBCOMPLEX SUBUNIT 9, MITOCHONDRIAL"/>
    <property type="match status" value="1"/>
</dbReference>
<dbReference type="AlphaFoldDB" id="A0A7S0MX97"/>
<dbReference type="SUPFAM" id="SSF51735">
    <property type="entry name" value="NAD(P)-binding Rossmann-fold domains"/>
    <property type="match status" value="1"/>
</dbReference>
<proteinExistence type="predicted"/>
<dbReference type="InterPro" id="IPR036291">
    <property type="entry name" value="NAD(P)-bd_dom_sf"/>
</dbReference>
<evidence type="ECO:0000259" key="1">
    <source>
        <dbReference type="Pfam" id="PF13460"/>
    </source>
</evidence>
<dbReference type="Pfam" id="PF13460">
    <property type="entry name" value="NAD_binding_10"/>
    <property type="match status" value="1"/>
</dbReference>
<dbReference type="InterPro" id="IPR051207">
    <property type="entry name" value="ComplexI_NDUFA9_subunit"/>
</dbReference>
<evidence type="ECO:0000313" key="2">
    <source>
        <dbReference type="EMBL" id="CAD8654022.1"/>
    </source>
</evidence>
<dbReference type="EMBL" id="HBFA01006299">
    <property type="protein sequence ID" value="CAD8654022.1"/>
    <property type="molecule type" value="Transcribed_RNA"/>
</dbReference>
<reference evidence="2" key="1">
    <citation type="submission" date="2021-01" db="EMBL/GenBank/DDBJ databases">
        <authorList>
            <person name="Corre E."/>
            <person name="Pelletier E."/>
            <person name="Niang G."/>
            <person name="Scheremetjew M."/>
            <person name="Finn R."/>
            <person name="Kale V."/>
            <person name="Holt S."/>
            <person name="Cochrane G."/>
            <person name="Meng A."/>
            <person name="Brown T."/>
            <person name="Cohen L."/>
        </authorList>
    </citation>
    <scope>NUCLEOTIDE SEQUENCE</scope>
    <source>
        <strain evidence="2">CCMP722</strain>
    </source>
</reference>
<gene>
    <name evidence="2" type="ORF">POBO1169_LOCUS3259</name>
</gene>
<feature type="domain" description="NAD(P)-binding" evidence="1">
    <location>
        <begin position="66"/>
        <end position="210"/>
    </location>
</feature>
<sequence length="386" mass="41620">MIRTMRIAAASQYFKAATQAATVGTIGGPAALEFRRSYSSDLPVNYGAVGKPGRSAVSGIQATVFGSTGFLGRYVVNEFGQIGSRVLLPTRCNDNARQHLKPMGDVGQIYFMDYDCMDKEDLAKAVAGSNIVINLIGKELPTGNFSFKDVHETVPALIAQACAEEGVSKFIHVSALGACESSPSEFYRSKAAGEAAVKAAFPSASIVRPALLVGWEDSFFNRIAQGSKYLPFFPLVDGGQTKYQPVYCPDVALAIKTIALSEESGLTYELAGPKVYTFKECVDLVFEVIRERKPSLMVPSFLAKLAVSPMDYMQSKLPFPWSMPVAGGSWTVDAVESMASDYVASGNYPGFDHLGITPSKLEGLNIDYLRAYRAGGYDFGKEASEI</sequence>
<dbReference type="Gene3D" id="3.40.50.720">
    <property type="entry name" value="NAD(P)-binding Rossmann-like Domain"/>
    <property type="match status" value="1"/>
</dbReference>
<dbReference type="PANTHER" id="PTHR12126">
    <property type="entry name" value="NADH-UBIQUINONE OXIDOREDUCTASE 39 KDA SUBUNIT-RELATED"/>
    <property type="match status" value="1"/>
</dbReference>
<organism evidence="2">
    <name type="scientific">Pyramimonas obovata</name>
    <dbReference type="NCBI Taxonomy" id="1411642"/>
    <lineage>
        <taxon>Eukaryota</taxon>
        <taxon>Viridiplantae</taxon>
        <taxon>Chlorophyta</taxon>
        <taxon>Pyramimonadophyceae</taxon>
        <taxon>Pyramimonadales</taxon>
        <taxon>Pyramimonadaceae</taxon>
        <taxon>Pyramimonas</taxon>
        <taxon>Pyramimonas incertae sedis</taxon>
    </lineage>
</organism>
<dbReference type="InterPro" id="IPR016040">
    <property type="entry name" value="NAD(P)-bd_dom"/>
</dbReference>
<dbReference type="CDD" id="cd05271">
    <property type="entry name" value="NDUFA9_like_SDR_a"/>
    <property type="match status" value="1"/>
</dbReference>
<dbReference type="GO" id="GO:0044877">
    <property type="term" value="F:protein-containing complex binding"/>
    <property type="evidence" value="ECO:0007669"/>
    <property type="project" value="TreeGrafter"/>
</dbReference>
<protein>
    <recommendedName>
        <fullName evidence="1">NAD(P)-binding domain-containing protein</fullName>
    </recommendedName>
</protein>
<name>A0A7S0MX97_9CHLO</name>
<accession>A0A7S0MX97</accession>